<evidence type="ECO:0000256" key="3">
    <source>
        <dbReference type="ARBA" id="ARBA00022723"/>
    </source>
</evidence>
<feature type="binding site" evidence="10">
    <location>
        <position position="187"/>
    </location>
    <ligand>
        <name>Zn(2+)</name>
        <dbReference type="ChEBI" id="CHEBI:29105"/>
    </ligand>
</feature>
<comment type="cofactor">
    <cofactor evidence="10">
        <name>Zn(2+)</name>
        <dbReference type="ChEBI" id="CHEBI:29105"/>
    </cofactor>
    <text evidence="10">Binds 1 zinc ion per subunit.</text>
</comment>
<reference evidence="12 13" key="1">
    <citation type="submission" date="2021-04" db="EMBL/GenBank/DDBJ databases">
        <title>Draft genome sequence of Paenibacillus cisolokensis, LC2-13A.</title>
        <authorList>
            <person name="Uke A."/>
            <person name="Chhe C."/>
            <person name="Baramee S."/>
            <person name="Kosugi A."/>
        </authorList>
    </citation>
    <scope>NUCLEOTIDE SEQUENCE [LARGE SCALE GENOMIC DNA]</scope>
    <source>
        <strain evidence="12 13">LC2-13A</strain>
    </source>
</reference>
<dbReference type="Pfam" id="PF06508">
    <property type="entry name" value="QueC"/>
    <property type="match status" value="1"/>
</dbReference>
<feature type="binding site" evidence="10">
    <location>
        <position position="202"/>
    </location>
    <ligand>
        <name>Zn(2+)</name>
        <dbReference type="ChEBI" id="CHEBI:29105"/>
    </ligand>
</feature>
<name>A0ABQ4NC09_9BACL</name>
<feature type="binding site" evidence="10">
    <location>
        <position position="199"/>
    </location>
    <ligand>
        <name>Zn(2+)</name>
        <dbReference type="ChEBI" id="CHEBI:29105"/>
    </ligand>
</feature>
<feature type="binding site" evidence="10">
    <location>
        <position position="196"/>
    </location>
    <ligand>
        <name>Zn(2+)</name>
        <dbReference type="ChEBI" id="CHEBI:29105"/>
    </ligand>
</feature>
<keyword evidence="2 10" id="KW-0436">Ligase</keyword>
<evidence type="ECO:0000256" key="5">
    <source>
        <dbReference type="ARBA" id="ARBA00022833"/>
    </source>
</evidence>
<dbReference type="SUPFAM" id="SSF52402">
    <property type="entry name" value="Adenine nucleotide alpha hydrolases-like"/>
    <property type="match status" value="1"/>
</dbReference>
<dbReference type="CDD" id="cd01995">
    <property type="entry name" value="QueC-like"/>
    <property type="match status" value="1"/>
</dbReference>
<dbReference type="RefSeq" id="WP_213530265.1">
    <property type="nucleotide sequence ID" value="NZ_BOVJ01000149.1"/>
</dbReference>
<sequence>MDRQEKAIVIFSGGQDSTTCLFWAKREFAEVEAVTFDYGQRHRAEIDCARRIAEEQNVPWTLLDMGLLNQLAPNALTRSGMAIEHREGELPNTFVDGRNMLFLTFAAIVAKQRGARHLVTGVCETDFSGYPDCRDIFIKSLNVTLNLAMDYSFFIHTPLMRIDKAATWKLADELGVFDYIRANTITCYNGIPGDGCGECPSCKLRLAGMTAYLAERERRQSADAGDAFASGAVADGTDAGGGSGAVPARQVKPL</sequence>
<evidence type="ECO:0000256" key="7">
    <source>
        <dbReference type="ARBA" id="ARBA00037993"/>
    </source>
</evidence>
<proteinExistence type="inferred from homology"/>
<dbReference type="PIRSF" id="PIRSF006293">
    <property type="entry name" value="ExsB"/>
    <property type="match status" value="1"/>
</dbReference>
<comment type="function">
    <text evidence="10">Catalyzes the ATP-dependent conversion of 7-carboxy-7-deazaguanine (CDG) to 7-cyano-7-deazaguanine (preQ(0)).</text>
</comment>
<accession>A0ABQ4NC09</accession>
<comment type="pathway">
    <text evidence="1 10">Purine metabolism; 7-cyano-7-deazaguanine biosynthesis.</text>
</comment>
<feature type="region of interest" description="Disordered" evidence="11">
    <location>
        <begin position="234"/>
        <end position="254"/>
    </location>
</feature>
<gene>
    <name evidence="10 12" type="primary">queC</name>
    <name evidence="12" type="ORF">PACILC2_43260</name>
</gene>
<organism evidence="12 13">
    <name type="scientific">Paenibacillus cisolokensis</name>
    <dbReference type="NCBI Taxonomy" id="1658519"/>
    <lineage>
        <taxon>Bacteria</taxon>
        <taxon>Bacillati</taxon>
        <taxon>Bacillota</taxon>
        <taxon>Bacilli</taxon>
        <taxon>Bacillales</taxon>
        <taxon>Paenibacillaceae</taxon>
        <taxon>Paenibacillus</taxon>
    </lineage>
</organism>
<dbReference type="InterPro" id="IPR018317">
    <property type="entry name" value="QueC"/>
</dbReference>
<comment type="subunit">
    <text evidence="10">Homodimer.</text>
</comment>
<feature type="binding site" evidence="10">
    <location>
        <begin position="11"/>
        <end position="21"/>
    </location>
    <ligand>
        <name>ATP</name>
        <dbReference type="ChEBI" id="CHEBI:30616"/>
    </ligand>
</feature>
<keyword evidence="13" id="KW-1185">Reference proteome</keyword>
<keyword evidence="10" id="KW-0671">Queuosine biosynthesis</keyword>
<evidence type="ECO:0000256" key="4">
    <source>
        <dbReference type="ARBA" id="ARBA00022741"/>
    </source>
</evidence>
<protein>
    <recommendedName>
        <fullName evidence="8 10">7-cyano-7-deazaguanine synthase</fullName>
        <ecNumber evidence="8 10">6.3.4.20</ecNumber>
    </recommendedName>
    <alternativeName>
        <fullName evidence="10">7-cyano-7-carbaguanine synthase</fullName>
    </alternativeName>
    <alternativeName>
        <fullName evidence="10">PreQ(0) synthase</fullName>
    </alternativeName>
    <alternativeName>
        <fullName evidence="10">Queuosine biosynthesis protein QueC</fullName>
    </alternativeName>
</protein>
<dbReference type="Gene3D" id="3.40.50.620">
    <property type="entry name" value="HUPs"/>
    <property type="match status" value="1"/>
</dbReference>
<dbReference type="EC" id="6.3.4.20" evidence="8 10"/>
<dbReference type="InterPro" id="IPR014729">
    <property type="entry name" value="Rossmann-like_a/b/a_fold"/>
</dbReference>
<evidence type="ECO:0000313" key="12">
    <source>
        <dbReference type="EMBL" id="GIQ65758.1"/>
    </source>
</evidence>
<evidence type="ECO:0000313" key="13">
    <source>
        <dbReference type="Proteomes" id="UP000680304"/>
    </source>
</evidence>
<evidence type="ECO:0000256" key="9">
    <source>
        <dbReference type="ARBA" id="ARBA00047890"/>
    </source>
</evidence>
<evidence type="ECO:0000256" key="8">
    <source>
        <dbReference type="ARBA" id="ARBA00039149"/>
    </source>
</evidence>
<evidence type="ECO:0000256" key="11">
    <source>
        <dbReference type="SAM" id="MobiDB-lite"/>
    </source>
</evidence>
<dbReference type="EMBL" id="BOVJ01000149">
    <property type="protein sequence ID" value="GIQ65758.1"/>
    <property type="molecule type" value="Genomic_DNA"/>
</dbReference>
<comment type="similarity">
    <text evidence="7 10">Belongs to the QueC family.</text>
</comment>
<dbReference type="NCBIfam" id="TIGR00364">
    <property type="entry name" value="7-cyano-7-deazaguanine synthase QueC"/>
    <property type="match status" value="1"/>
</dbReference>
<dbReference type="PANTHER" id="PTHR42914:SF1">
    <property type="entry name" value="7-CYANO-7-DEAZAGUANINE SYNTHASE"/>
    <property type="match status" value="1"/>
</dbReference>
<evidence type="ECO:0000256" key="10">
    <source>
        <dbReference type="HAMAP-Rule" id="MF_01633"/>
    </source>
</evidence>
<keyword evidence="3 10" id="KW-0479">Metal-binding</keyword>
<dbReference type="PANTHER" id="PTHR42914">
    <property type="entry name" value="7-CYANO-7-DEAZAGUANINE SYNTHASE"/>
    <property type="match status" value="1"/>
</dbReference>
<dbReference type="HAMAP" id="MF_01633">
    <property type="entry name" value="QueC"/>
    <property type="match status" value="1"/>
</dbReference>
<comment type="caution">
    <text evidence="12">The sequence shown here is derived from an EMBL/GenBank/DDBJ whole genome shotgun (WGS) entry which is preliminary data.</text>
</comment>
<evidence type="ECO:0000256" key="2">
    <source>
        <dbReference type="ARBA" id="ARBA00022598"/>
    </source>
</evidence>
<evidence type="ECO:0000256" key="6">
    <source>
        <dbReference type="ARBA" id="ARBA00022840"/>
    </source>
</evidence>
<keyword evidence="5 10" id="KW-0862">Zinc</keyword>
<dbReference type="Proteomes" id="UP000680304">
    <property type="component" value="Unassembled WGS sequence"/>
</dbReference>
<keyword evidence="6 10" id="KW-0067">ATP-binding</keyword>
<evidence type="ECO:0000256" key="1">
    <source>
        <dbReference type="ARBA" id="ARBA00005061"/>
    </source>
</evidence>
<comment type="catalytic activity">
    <reaction evidence="9 10">
        <text>7-carboxy-7-carbaguanine + NH4(+) + 2 ATP = 7-cyano-7-carbaguanine + 2 AMP + 2 diphosphate + 2 H(+)</text>
        <dbReference type="Rhea" id="RHEA:27982"/>
        <dbReference type="ChEBI" id="CHEBI:15378"/>
        <dbReference type="ChEBI" id="CHEBI:28938"/>
        <dbReference type="ChEBI" id="CHEBI:30616"/>
        <dbReference type="ChEBI" id="CHEBI:33019"/>
        <dbReference type="ChEBI" id="CHEBI:45075"/>
        <dbReference type="ChEBI" id="CHEBI:61036"/>
        <dbReference type="ChEBI" id="CHEBI:456215"/>
        <dbReference type="EC" id="6.3.4.20"/>
    </reaction>
</comment>
<keyword evidence="4 10" id="KW-0547">Nucleotide-binding</keyword>